<keyword evidence="4" id="KW-0560">Oxidoreductase</keyword>
<dbReference type="InterPro" id="IPR002938">
    <property type="entry name" value="FAD-bd"/>
</dbReference>
<evidence type="ECO:0000313" key="8">
    <source>
        <dbReference type="Proteomes" id="UP001583186"/>
    </source>
</evidence>
<dbReference type="EMBL" id="JAWCUI010000025">
    <property type="protein sequence ID" value="KAL1895867.1"/>
    <property type="molecule type" value="Genomic_DNA"/>
</dbReference>
<feature type="domain" description="FAD-binding" evidence="6">
    <location>
        <begin position="22"/>
        <end position="376"/>
    </location>
</feature>
<evidence type="ECO:0000313" key="7">
    <source>
        <dbReference type="EMBL" id="KAL1895867.1"/>
    </source>
</evidence>
<evidence type="ECO:0000256" key="1">
    <source>
        <dbReference type="ARBA" id="ARBA00007992"/>
    </source>
</evidence>
<dbReference type="Pfam" id="PF01494">
    <property type="entry name" value="FAD_binding_3"/>
    <property type="match status" value="1"/>
</dbReference>
<keyword evidence="8" id="KW-1185">Reference proteome</keyword>
<organism evidence="7 8">
    <name type="scientific">Sporothrix stenoceras</name>
    <dbReference type="NCBI Taxonomy" id="5173"/>
    <lineage>
        <taxon>Eukaryota</taxon>
        <taxon>Fungi</taxon>
        <taxon>Dikarya</taxon>
        <taxon>Ascomycota</taxon>
        <taxon>Pezizomycotina</taxon>
        <taxon>Sordariomycetes</taxon>
        <taxon>Sordariomycetidae</taxon>
        <taxon>Ophiostomatales</taxon>
        <taxon>Ophiostomataceae</taxon>
        <taxon>Sporothrix</taxon>
    </lineage>
</organism>
<protein>
    <recommendedName>
        <fullName evidence="6">FAD-binding domain-containing protein</fullName>
    </recommendedName>
</protein>
<evidence type="ECO:0000256" key="4">
    <source>
        <dbReference type="ARBA" id="ARBA00023002"/>
    </source>
</evidence>
<dbReference type="PANTHER" id="PTHR13789">
    <property type="entry name" value="MONOOXYGENASE"/>
    <property type="match status" value="1"/>
</dbReference>
<dbReference type="SUPFAM" id="SSF51905">
    <property type="entry name" value="FAD/NAD(P)-binding domain"/>
    <property type="match status" value="1"/>
</dbReference>
<gene>
    <name evidence="7" type="ORF">Sste5346_004964</name>
</gene>
<dbReference type="InterPro" id="IPR036188">
    <property type="entry name" value="FAD/NAD-bd_sf"/>
</dbReference>
<evidence type="ECO:0000256" key="3">
    <source>
        <dbReference type="ARBA" id="ARBA00022827"/>
    </source>
</evidence>
<keyword evidence="2" id="KW-0285">Flavoprotein</keyword>
<evidence type="ECO:0000256" key="5">
    <source>
        <dbReference type="ARBA" id="ARBA00023033"/>
    </source>
</evidence>
<dbReference type="PRINTS" id="PR00420">
    <property type="entry name" value="RNGMNOXGNASE"/>
</dbReference>
<dbReference type="InterPro" id="IPR050493">
    <property type="entry name" value="FAD-dep_Monooxygenase_BioMet"/>
</dbReference>
<dbReference type="SUPFAM" id="SSF54373">
    <property type="entry name" value="FAD-linked reductases, C-terminal domain"/>
    <property type="match status" value="1"/>
</dbReference>
<dbReference type="PANTHER" id="PTHR13789:SF314">
    <property type="entry name" value="FAD-BINDING DOMAIN-CONTAINING PROTEIN"/>
    <property type="match status" value="1"/>
</dbReference>
<accession>A0ABR3Z6L2</accession>
<evidence type="ECO:0000256" key="2">
    <source>
        <dbReference type="ARBA" id="ARBA00022630"/>
    </source>
</evidence>
<proteinExistence type="inferred from homology"/>
<sequence length="436" mass="48279">MGSKGETTNTASRSEANKPSRLNVVVCGGGIAGFATALLLREDHDVTVLESSSLNEELGAAITLSINASRLLRSSIERAGFDKVKAGYVEAEKFQELHWQDLSVILEWQISKVTEAYKEPWWYFSRKDIHAELKRAALSPDGLGTAPRLVLGAHVERVDLENQTVVLSSGERFHGDVIIGADGIRSASGNSVFGKLQTVPEGLSAYRCMIQSEKLKDNPATEILVDSTKVLMLIGPDRRIVAYPCSNWNWINFVCIFPDDEDRRLQWHDTVTVEEMVQKFQDFHPSIPAALSMASNTGMWRLRDRVPLSTLAKGCYAIIGDAAHAMGPHQGQGACQALEDAEALRIILKGSTPLDVPARLKIYDELRVERIAKVMEYTRAMAPSKTGSLEVNHKTTQTYSDYYWSYKITADAVALMRTHGHALKIVDEATGKIEFE</sequence>
<evidence type="ECO:0000259" key="6">
    <source>
        <dbReference type="Pfam" id="PF01494"/>
    </source>
</evidence>
<dbReference type="Gene3D" id="3.50.50.60">
    <property type="entry name" value="FAD/NAD(P)-binding domain"/>
    <property type="match status" value="1"/>
</dbReference>
<comment type="caution">
    <text evidence="7">The sequence shown here is derived from an EMBL/GenBank/DDBJ whole genome shotgun (WGS) entry which is preliminary data.</text>
</comment>
<keyword evidence="5" id="KW-0503">Monooxygenase</keyword>
<keyword evidence="3" id="KW-0274">FAD</keyword>
<reference evidence="7 8" key="1">
    <citation type="journal article" date="2024" name="IMA Fungus">
        <title>IMA Genome - F19 : A genome assembly and annotation guide to empower mycologists, including annotated draft genome sequences of Ceratocystis pirilliformis, Diaporthe australafricana, Fusarium ophioides, Paecilomyces lecythidis, and Sporothrix stenoceras.</title>
        <authorList>
            <person name="Aylward J."/>
            <person name="Wilson A.M."/>
            <person name="Visagie C.M."/>
            <person name="Spraker J."/>
            <person name="Barnes I."/>
            <person name="Buitendag C."/>
            <person name="Ceriani C."/>
            <person name="Del Mar Angel L."/>
            <person name="du Plessis D."/>
            <person name="Fuchs T."/>
            <person name="Gasser K."/>
            <person name="Kramer D."/>
            <person name="Li W."/>
            <person name="Munsamy K."/>
            <person name="Piso A."/>
            <person name="Price J.L."/>
            <person name="Sonnekus B."/>
            <person name="Thomas C."/>
            <person name="van der Nest A."/>
            <person name="van Dijk A."/>
            <person name="van Heerden A."/>
            <person name="van Vuuren N."/>
            <person name="Yilmaz N."/>
            <person name="Duong T.A."/>
            <person name="van der Merwe N.A."/>
            <person name="Wingfield M.J."/>
            <person name="Wingfield B.D."/>
        </authorList>
    </citation>
    <scope>NUCLEOTIDE SEQUENCE [LARGE SCALE GENOMIC DNA]</scope>
    <source>
        <strain evidence="7 8">CMW 5346</strain>
    </source>
</reference>
<dbReference type="Proteomes" id="UP001583186">
    <property type="component" value="Unassembled WGS sequence"/>
</dbReference>
<comment type="similarity">
    <text evidence="1">Belongs to the paxM FAD-dependent monooxygenase family.</text>
</comment>
<name>A0ABR3Z6L2_9PEZI</name>